<keyword evidence="3" id="KW-1185">Reference proteome</keyword>
<sequence length="60" mass="6695">MKTPAFFFGILLMVIFGGGFMIRFFRDGDFYIAVFTVGVAGILLTAISLYLAKKQSHIEN</sequence>
<reference evidence="2 3" key="1">
    <citation type="submission" date="2018-09" db="EMBL/GenBank/DDBJ databases">
        <title>Bacillus saliacetes sp. nov., isolated from Thai shrimp paste (Ka-pi).</title>
        <authorList>
            <person name="Daroonpunt R."/>
            <person name="Tanasupawat S."/>
            <person name="Yiamsombut S."/>
        </authorList>
    </citation>
    <scope>NUCLEOTIDE SEQUENCE [LARGE SCALE GENOMIC DNA]</scope>
    <source>
        <strain evidence="2 3">SKP7-4</strain>
    </source>
</reference>
<name>A0A3A1R3U0_9BACI</name>
<keyword evidence="1" id="KW-0812">Transmembrane</keyword>
<evidence type="ECO:0000256" key="1">
    <source>
        <dbReference type="SAM" id="Phobius"/>
    </source>
</evidence>
<dbReference type="EMBL" id="QXIR01000004">
    <property type="protein sequence ID" value="RIW37405.1"/>
    <property type="molecule type" value="Genomic_DNA"/>
</dbReference>
<evidence type="ECO:0000313" key="2">
    <source>
        <dbReference type="EMBL" id="RIW37405.1"/>
    </source>
</evidence>
<comment type="caution">
    <text evidence="2">The sequence shown here is derived from an EMBL/GenBank/DDBJ whole genome shotgun (WGS) entry which is preliminary data.</text>
</comment>
<evidence type="ECO:0000313" key="3">
    <source>
        <dbReference type="Proteomes" id="UP000265801"/>
    </source>
</evidence>
<organism evidence="2 3">
    <name type="scientific">Bacillus salacetis</name>
    <dbReference type="NCBI Taxonomy" id="2315464"/>
    <lineage>
        <taxon>Bacteria</taxon>
        <taxon>Bacillati</taxon>
        <taxon>Bacillota</taxon>
        <taxon>Bacilli</taxon>
        <taxon>Bacillales</taxon>
        <taxon>Bacillaceae</taxon>
        <taxon>Bacillus</taxon>
    </lineage>
</organism>
<feature type="transmembrane region" description="Helical" evidence="1">
    <location>
        <begin position="5"/>
        <end position="24"/>
    </location>
</feature>
<feature type="transmembrane region" description="Helical" evidence="1">
    <location>
        <begin position="30"/>
        <end position="52"/>
    </location>
</feature>
<gene>
    <name evidence="2" type="ORF">D3H55_05055</name>
</gene>
<dbReference type="RefSeq" id="WP_119545824.1">
    <property type="nucleotide sequence ID" value="NZ_QXIR01000004.1"/>
</dbReference>
<proteinExistence type="predicted"/>
<keyword evidence="1" id="KW-1133">Transmembrane helix</keyword>
<dbReference type="AlphaFoldDB" id="A0A3A1R3U0"/>
<accession>A0A3A1R3U0</accession>
<keyword evidence="1" id="KW-0472">Membrane</keyword>
<dbReference type="Proteomes" id="UP000265801">
    <property type="component" value="Unassembled WGS sequence"/>
</dbReference>
<protein>
    <submittedName>
        <fullName evidence="2">Uncharacterized protein</fullName>
    </submittedName>
</protein>